<dbReference type="EMBL" id="BTSX01000003">
    <property type="protein sequence ID" value="GMS91016.1"/>
    <property type="molecule type" value="Genomic_DNA"/>
</dbReference>
<reference evidence="1" key="1">
    <citation type="submission" date="2023-10" db="EMBL/GenBank/DDBJ databases">
        <title>Genome assembly of Pristionchus species.</title>
        <authorList>
            <person name="Yoshida K."/>
            <person name="Sommer R.J."/>
        </authorList>
    </citation>
    <scope>NUCLEOTIDE SEQUENCE</scope>
    <source>
        <strain evidence="1">RS0144</strain>
    </source>
</reference>
<sequence>MELPLDEVKITHSDFEKELELLTKNTHLESVSYNTYSHVRRYVHDMRFIEAKAIGIRDPSLRDCDLESVVRNKERVVIDYESSVTGNGIAWVYEKMRDQKVDLANFLVKVNRPED</sequence>
<evidence type="ECO:0000313" key="2">
    <source>
        <dbReference type="Proteomes" id="UP001432027"/>
    </source>
</evidence>
<dbReference type="AlphaFoldDB" id="A0AAV5T610"/>
<proteinExistence type="predicted"/>
<evidence type="ECO:0000313" key="1">
    <source>
        <dbReference type="EMBL" id="GMS91016.1"/>
    </source>
</evidence>
<dbReference type="Proteomes" id="UP001432027">
    <property type="component" value="Unassembled WGS sequence"/>
</dbReference>
<gene>
    <name evidence="1" type="ORF">PENTCL1PPCAC_13191</name>
</gene>
<keyword evidence="2" id="KW-1185">Reference proteome</keyword>
<name>A0AAV5T610_9BILA</name>
<accession>A0AAV5T610</accession>
<organism evidence="1 2">
    <name type="scientific">Pristionchus entomophagus</name>
    <dbReference type="NCBI Taxonomy" id="358040"/>
    <lineage>
        <taxon>Eukaryota</taxon>
        <taxon>Metazoa</taxon>
        <taxon>Ecdysozoa</taxon>
        <taxon>Nematoda</taxon>
        <taxon>Chromadorea</taxon>
        <taxon>Rhabditida</taxon>
        <taxon>Rhabditina</taxon>
        <taxon>Diplogasteromorpha</taxon>
        <taxon>Diplogasteroidea</taxon>
        <taxon>Neodiplogasteridae</taxon>
        <taxon>Pristionchus</taxon>
    </lineage>
</organism>
<protein>
    <submittedName>
        <fullName evidence="1">Uncharacterized protein</fullName>
    </submittedName>
</protein>
<feature type="non-terminal residue" evidence="1">
    <location>
        <position position="115"/>
    </location>
</feature>
<comment type="caution">
    <text evidence="1">The sequence shown here is derived from an EMBL/GenBank/DDBJ whole genome shotgun (WGS) entry which is preliminary data.</text>
</comment>